<accession>A0ABT1G226</accession>
<evidence type="ECO:0000313" key="4">
    <source>
        <dbReference type="Proteomes" id="UP001204000"/>
    </source>
</evidence>
<dbReference type="Proteomes" id="UP001204000">
    <property type="component" value="Unassembled WGS sequence"/>
</dbReference>
<organism evidence="3 4">
    <name type="scientific">Corynebacterium stercoris</name>
    <dbReference type="NCBI Taxonomy" id="2943490"/>
    <lineage>
        <taxon>Bacteria</taxon>
        <taxon>Bacillati</taxon>
        <taxon>Actinomycetota</taxon>
        <taxon>Actinomycetes</taxon>
        <taxon>Mycobacteriales</taxon>
        <taxon>Corynebacteriaceae</taxon>
        <taxon>Corynebacterium</taxon>
    </lineage>
</organism>
<dbReference type="PROSITE" id="PS51257">
    <property type="entry name" value="PROKAR_LIPOPROTEIN"/>
    <property type="match status" value="1"/>
</dbReference>
<reference evidence="3" key="1">
    <citation type="submission" date="2022-05" db="EMBL/GenBank/DDBJ databases">
        <title>Corynebacterium sp. TA-R-1 sp. nov., isolated from human feces.</title>
        <authorList>
            <person name="Shamsuzzaman M."/>
            <person name="Dahal R.H."/>
        </authorList>
    </citation>
    <scope>NUCLEOTIDE SEQUENCE</scope>
    <source>
        <strain evidence="3">TA-R-1</strain>
    </source>
</reference>
<dbReference type="EMBL" id="JAMFTQ010000005">
    <property type="protein sequence ID" value="MCP1387740.1"/>
    <property type="molecule type" value="Genomic_DNA"/>
</dbReference>
<comment type="caution">
    <text evidence="3">The sequence shown here is derived from an EMBL/GenBank/DDBJ whole genome shotgun (WGS) entry which is preliminary data.</text>
</comment>
<sequence length="180" mass="18251">MTSSHARKASAAIAALATLAIAACSPPHQIDSDQKIDTATSQNPDSLASSGKTGATAAASATNVAEASAVRASNTASATATAQQAADGTPLLNNCGDLGLERPTSLNLDCKGGKERLEDIVWDSWDANGAKGTATRITVNPDRVVEGAQVTLGSPQEVDGKLVFTVISVDGNSINPESNY</sequence>
<evidence type="ECO:0000256" key="2">
    <source>
        <dbReference type="SAM" id="SignalP"/>
    </source>
</evidence>
<feature type="signal peptide" evidence="2">
    <location>
        <begin position="1"/>
        <end position="22"/>
    </location>
</feature>
<feature type="region of interest" description="Disordered" evidence="1">
    <location>
        <begin position="32"/>
        <end position="54"/>
    </location>
</feature>
<evidence type="ECO:0000313" key="3">
    <source>
        <dbReference type="EMBL" id="MCP1387740.1"/>
    </source>
</evidence>
<name>A0ABT1G226_9CORY</name>
<gene>
    <name evidence="3" type="ORF">M5J20_05995</name>
</gene>
<keyword evidence="2" id="KW-0732">Signal</keyword>
<proteinExistence type="predicted"/>
<feature type="chain" id="PRO_5045641703" description="Secreted protein" evidence="2">
    <location>
        <begin position="23"/>
        <end position="180"/>
    </location>
</feature>
<keyword evidence="4" id="KW-1185">Reference proteome</keyword>
<evidence type="ECO:0000256" key="1">
    <source>
        <dbReference type="SAM" id="MobiDB-lite"/>
    </source>
</evidence>
<protein>
    <recommendedName>
        <fullName evidence="5">Secreted protein</fullName>
    </recommendedName>
</protein>
<evidence type="ECO:0008006" key="5">
    <source>
        <dbReference type="Google" id="ProtNLM"/>
    </source>
</evidence>
<dbReference type="RefSeq" id="WP_253577535.1">
    <property type="nucleotide sequence ID" value="NZ_JAMFTQ010000005.1"/>
</dbReference>